<dbReference type="AlphaFoldDB" id="A0A074JID6"/>
<evidence type="ECO:0000313" key="2">
    <source>
        <dbReference type="EMBL" id="TNF67925.1"/>
    </source>
</evidence>
<dbReference type="PATRIC" id="fig|1304.173.peg.509"/>
<organism evidence="1 3">
    <name type="scientific">Streptococcus salivarius</name>
    <dbReference type="NCBI Taxonomy" id="1304"/>
    <lineage>
        <taxon>Bacteria</taxon>
        <taxon>Bacillati</taxon>
        <taxon>Bacillota</taxon>
        <taxon>Bacilli</taxon>
        <taxon>Lactobacillales</taxon>
        <taxon>Streptococcaceae</taxon>
        <taxon>Streptococcus</taxon>
    </lineage>
</organism>
<reference evidence="2 4" key="2">
    <citation type="submission" date="2019-06" db="EMBL/GenBank/DDBJ databases">
        <title>Genome Announcement To Ensure Probiotic Safety of Streptococcus salivarius UBSS01.</title>
        <authorList>
            <person name="Sulthana A."/>
            <person name="Lakshmi S.G."/>
            <person name="Madempudi R.S."/>
        </authorList>
    </citation>
    <scope>NUCLEOTIDE SEQUENCE [LARGE SCALE GENOMIC DNA]</scope>
    <source>
        <strain evidence="2 4">UBSS01</strain>
    </source>
</reference>
<dbReference type="EMBL" id="VDCW01000004">
    <property type="protein sequence ID" value="TNF67925.1"/>
    <property type="molecule type" value="Genomic_DNA"/>
</dbReference>
<dbReference type="EMBL" id="JJMT01000014">
    <property type="protein sequence ID" value="KEO45098.1"/>
    <property type="molecule type" value="Genomic_DNA"/>
</dbReference>
<sequence length="65" mass="7666">MEKQINEKIREIAQSVNEEGKNEYIYNLYIPKQYNFPNNTEIIDIEKIIEQIKGNLPNQGVILND</sequence>
<dbReference type="Proteomes" id="UP000027855">
    <property type="component" value="Unassembled WGS sequence"/>
</dbReference>
<protein>
    <submittedName>
        <fullName evidence="1">Uncharacterized protein</fullName>
    </submittedName>
</protein>
<dbReference type="SUPFAM" id="SSF160424">
    <property type="entry name" value="BH3703-like"/>
    <property type="match status" value="1"/>
</dbReference>
<proteinExistence type="predicted"/>
<name>A0A074JID6_STRSL</name>
<dbReference type="InterPro" id="IPR036170">
    <property type="entry name" value="YezG-like_sf"/>
</dbReference>
<evidence type="ECO:0000313" key="1">
    <source>
        <dbReference type="EMBL" id="KEO45098.1"/>
    </source>
</evidence>
<comment type="caution">
    <text evidence="1">The sequence shown here is derived from an EMBL/GenBank/DDBJ whole genome shotgun (WGS) entry which is preliminary data.</text>
</comment>
<reference evidence="1 3" key="1">
    <citation type="submission" date="2014-04" db="EMBL/GenBank/DDBJ databases">
        <title>Variable characteristics of bacteriocin-producing Streptococcus salivarius strains isolated from Malaysian subjects.</title>
        <authorList>
            <person name="Philip K."/>
            <person name="Barbour A."/>
        </authorList>
    </citation>
    <scope>NUCLEOTIDE SEQUENCE [LARGE SCALE GENOMIC DNA]</scope>
    <source>
        <strain evidence="1 3">NU10</strain>
    </source>
</reference>
<dbReference type="Proteomes" id="UP000308186">
    <property type="component" value="Unassembled WGS sequence"/>
</dbReference>
<accession>A0A074JID6</accession>
<gene>
    <name evidence="1" type="ORF">DL07_02550</name>
    <name evidence="2" type="ORF">FBF48_04415</name>
</gene>
<evidence type="ECO:0000313" key="3">
    <source>
        <dbReference type="Proteomes" id="UP000027855"/>
    </source>
</evidence>
<dbReference type="KEGG" id="strs:SSAL8618_02770"/>
<evidence type="ECO:0000313" key="4">
    <source>
        <dbReference type="Proteomes" id="UP000308186"/>
    </source>
</evidence>